<dbReference type="OrthoDB" id="9204719at2"/>
<accession>A0A0M4DMP5</accession>
<name>A0A0M4DMP5_STRPR</name>
<evidence type="ECO:0000313" key="1">
    <source>
        <dbReference type="EMBL" id="ALC19225.1"/>
    </source>
</evidence>
<dbReference type="Gene3D" id="3.40.50.720">
    <property type="entry name" value="NAD(P)-binding Rossmann-like Domain"/>
    <property type="match status" value="1"/>
</dbReference>
<sequence length="372" mass="40222">MTSTGQVPTGDPRLGEKERGLQADSGPKNSAELYSLRPGACILPISADQLQIAFPNYTATFDGVPVVAALHAILEAIEEESISRSTAVRSAASISGYPESFIEYAFDMAIKAQCFAVGSEGSYNACWENPELASYYSSLGEDPKARIDELRESQAIVIQPAGAEPGLAPLLREVGIAGSVFQAAPGDSVAEIIENVAYELNDGVRTIACWGMPYRFALPRKLNELAVSRRTPILFGACEGIVARIGPYVMPGATACLECALGRLLSHAGTQEIRTYAELRARSEERVPEPWPSHPTFREAMARLFVLELARIAARERVTTMGAFVEHTVLGGTADRHPVLRVPRCAGCTSGKPRRLAWDVRFPAPETAEEEE</sequence>
<dbReference type="STRING" id="38300.SPRI_0919"/>
<dbReference type="GeneID" id="97238000"/>
<dbReference type="Proteomes" id="UP000060513">
    <property type="component" value="Chromosome"/>
</dbReference>
<proteinExistence type="predicted"/>
<dbReference type="PATRIC" id="fig|38300.4.peg.989"/>
<dbReference type="KEGG" id="spri:SPRI_0919"/>
<protein>
    <submittedName>
        <fullName evidence="1">Uncharacterized protein</fullName>
    </submittedName>
</protein>
<dbReference type="AlphaFoldDB" id="A0A0M4DMP5"/>
<dbReference type="InterPro" id="IPR022291">
    <property type="entry name" value="Bacteriocin_synth_cyclodeHase"/>
</dbReference>
<gene>
    <name evidence="1" type="ORF">SPRI_0919</name>
</gene>
<dbReference type="NCBIfam" id="TIGR03882">
    <property type="entry name" value="cyclo_dehyd_2"/>
    <property type="match status" value="1"/>
</dbReference>
<organism evidence="1">
    <name type="scientific">Streptomyces pristinaespiralis</name>
    <dbReference type="NCBI Taxonomy" id="38300"/>
    <lineage>
        <taxon>Bacteria</taxon>
        <taxon>Bacillati</taxon>
        <taxon>Actinomycetota</taxon>
        <taxon>Actinomycetes</taxon>
        <taxon>Kitasatosporales</taxon>
        <taxon>Streptomycetaceae</taxon>
        <taxon>Streptomyces</taxon>
    </lineage>
</organism>
<dbReference type="RefSeq" id="WP_078535194.1">
    <property type="nucleotide sequence ID" value="NZ_CP011340.1"/>
</dbReference>
<dbReference type="EMBL" id="CP011340">
    <property type="protein sequence ID" value="ALC19225.1"/>
    <property type="molecule type" value="Genomic_DNA"/>
</dbReference>
<reference evidence="1 2" key="1">
    <citation type="submission" date="2015-08" db="EMBL/GenBank/DDBJ databases">
        <title>Genome sequence of the pristinamycin over-producing bacterium Streptomyces pristinaespiralis HCCB10218.</title>
        <authorList>
            <person name="Tian J."/>
            <person name="Yang J."/>
            <person name="Li L."/>
            <person name="Ruan L."/>
            <person name="Wei W."/>
            <person name="Zheng G."/>
            <person name="Wei Z."/>
            <person name="Yang S."/>
            <person name="Ge M."/>
            <person name="Jiang W."/>
            <person name="Lu Y."/>
        </authorList>
    </citation>
    <scope>NUCLEOTIDE SEQUENCE [LARGE SCALE GENOMIC DNA]</scope>
    <source>
        <strain evidence="1 2">HCCB 10218</strain>
    </source>
</reference>
<evidence type="ECO:0000313" key="2">
    <source>
        <dbReference type="Proteomes" id="UP000060513"/>
    </source>
</evidence>